<dbReference type="EMBL" id="CP063196">
    <property type="protein sequence ID" value="UOE19248.1"/>
    <property type="molecule type" value="Genomic_DNA"/>
</dbReference>
<dbReference type="RefSeq" id="WP_068689997.1">
    <property type="nucleotide sequence ID" value="NZ_CP063196.1"/>
</dbReference>
<dbReference type="KEGG" id="thao:NI17_021285"/>
<gene>
    <name evidence="1" type="ORF">NI17_021285</name>
</gene>
<sequence length="74" mass="7818">MDVSLEEASRQLEQAIHDARVSFDCIALGDLDRAHTNAITARAGLDAAENAIRAALDARTAEESAEEPAEDAAP</sequence>
<evidence type="ECO:0000313" key="1">
    <source>
        <dbReference type="EMBL" id="UOE19248.1"/>
    </source>
</evidence>
<keyword evidence="2" id="KW-1185">Reference proteome</keyword>
<dbReference type="Proteomes" id="UP000265719">
    <property type="component" value="Chromosome"/>
</dbReference>
<name>A0A399FY64_9ACTN</name>
<dbReference type="AlphaFoldDB" id="A0A399FY64"/>
<organism evidence="1 2">
    <name type="scientific">Thermobifida halotolerans</name>
    <dbReference type="NCBI Taxonomy" id="483545"/>
    <lineage>
        <taxon>Bacteria</taxon>
        <taxon>Bacillati</taxon>
        <taxon>Actinomycetota</taxon>
        <taxon>Actinomycetes</taxon>
        <taxon>Streptosporangiales</taxon>
        <taxon>Nocardiopsidaceae</taxon>
        <taxon>Thermobifida</taxon>
    </lineage>
</organism>
<reference evidence="1" key="1">
    <citation type="submission" date="2020-10" db="EMBL/GenBank/DDBJ databases">
        <title>De novo genome project of the cellulose decomposer Thermobifida halotolerans type strain.</title>
        <authorList>
            <person name="Nagy I."/>
            <person name="Horvath B."/>
            <person name="Kukolya J."/>
            <person name="Nagy I."/>
            <person name="Orsini M."/>
        </authorList>
    </citation>
    <scope>NUCLEOTIDE SEQUENCE</scope>
    <source>
        <strain evidence="1">DSM 44931</strain>
    </source>
</reference>
<protein>
    <submittedName>
        <fullName evidence="1">Uncharacterized protein</fullName>
    </submittedName>
</protein>
<proteinExistence type="predicted"/>
<evidence type="ECO:0000313" key="2">
    <source>
        <dbReference type="Proteomes" id="UP000265719"/>
    </source>
</evidence>
<accession>A0A399FY64</accession>
<dbReference type="OrthoDB" id="3481528at2"/>